<dbReference type="AlphaFoldDB" id="N9E7E4"/>
<evidence type="ECO:0000256" key="6">
    <source>
        <dbReference type="SAM" id="Phobius"/>
    </source>
</evidence>
<sequence length="212" mass="23432">MNIQTWFLLFIACCAMSFCPGPNAILALTTSVRNGTKSGIAVVIGSLLGFSLLITIAVLGVANFIFDFPLSIFILSLLGAIYLFKTSLDLFWNSTHFIERPGNTTDVCFNTHMCKGFSLAISNPKIILFWIAFVPTLFPVNTLYLSTILWIVITFIVIEGCAECTFMLIGKFARNFLSNHIKVVEKISAVILTMFAILILNNAFKLPSITIN</sequence>
<dbReference type="HOGENOM" id="CLU_079569_3_2_6"/>
<evidence type="ECO:0000256" key="1">
    <source>
        <dbReference type="ARBA" id="ARBA00004651"/>
    </source>
</evidence>
<dbReference type="Proteomes" id="UP000018417">
    <property type="component" value="Unassembled WGS sequence"/>
</dbReference>
<feature type="transmembrane region" description="Helical" evidence="6">
    <location>
        <begin position="40"/>
        <end position="62"/>
    </location>
</feature>
<dbReference type="GO" id="GO:0005886">
    <property type="term" value="C:plasma membrane"/>
    <property type="evidence" value="ECO:0007669"/>
    <property type="project" value="UniProtKB-SubCell"/>
</dbReference>
<evidence type="ECO:0000313" key="7">
    <source>
        <dbReference type="EMBL" id="ENW06072.1"/>
    </source>
</evidence>
<evidence type="ECO:0000313" key="8">
    <source>
        <dbReference type="Proteomes" id="UP000018417"/>
    </source>
</evidence>
<name>N9E7E4_9GAMM</name>
<feature type="transmembrane region" description="Helical" evidence="6">
    <location>
        <begin position="183"/>
        <end position="204"/>
    </location>
</feature>
<organism evidence="7 8">
    <name type="scientific">Acinetobacter beijerinckii ANC 3835</name>
    <dbReference type="NCBI Taxonomy" id="1217649"/>
    <lineage>
        <taxon>Bacteria</taxon>
        <taxon>Pseudomonadati</taxon>
        <taxon>Pseudomonadota</taxon>
        <taxon>Gammaproteobacteria</taxon>
        <taxon>Moraxellales</taxon>
        <taxon>Moraxellaceae</taxon>
        <taxon>Acinetobacter</taxon>
    </lineage>
</organism>
<keyword evidence="3 6" id="KW-0812">Transmembrane</keyword>
<accession>N9E7E4</accession>
<feature type="transmembrane region" description="Helical" evidence="6">
    <location>
        <begin position="6"/>
        <end position="28"/>
    </location>
</feature>
<dbReference type="RefSeq" id="WP_005052644.1">
    <property type="nucleotide sequence ID" value="NZ_KB849758.1"/>
</dbReference>
<evidence type="ECO:0000256" key="2">
    <source>
        <dbReference type="ARBA" id="ARBA00022475"/>
    </source>
</evidence>
<comment type="subcellular location">
    <subcellularLocation>
        <location evidence="1">Cell membrane</location>
        <topology evidence="1">Multi-pass membrane protein</topology>
    </subcellularLocation>
</comment>
<dbReference type="PANTHER" id="PTHR30086:SF20">
    <property type="entry name" value="ARGININE EXPORTER PROTEIN ARGO-RELATED"/>
    <property type="match status" value="1"/>
</dbReference>
<dbReference type="EMBL" id="APQK01000009">
    <property type="protein sequence ID" value="ENW06072.1"/>
    <property type="molecule type" value="Genomic_DNA"/>
</dbReference>
<dbReference type="InterPro" id="IPR001123">
    <property type="entry name" value="LeuE-type"/>
</dbReference>
<dbReference type="Pfam" id="PF01810">
    <property type="entry name" value="LysE"/>
    <property type="match status" value="1"/>
</dbReference>
<dbReference type="GO" id="GO:0015171">
    <property type="term" value="F:amino acid transmembrane transporter activity"/>
    <property type="evidence" value="ECO:0007669"/>
    <property type="project" value="TreeGrafter"/>
</dbReference>
<dbReference type="OrthoDB" id="9804822at2"/>
<dbReference type="PANTHER" id="PTHR30086">
    <property type="entry name" value="ARGININE EXPORTER PROTEIN ARGO"/>
    <property type="match status" value="1"/>
</dbReference>
<reference evidence="7 8" key="1">
    <citation type="submission" date="2013-02" db="EMBL/GenBank/DDBJ databases">
        <title>The Genome Sequence of Acinetobacter beijerinckii ANC 3835.</title>
        <authorList>
            <consortium name="The Broad Institute Genome Sequencing Platform"/>
            <consortium name="The Broad Institute Genome Sequencing Center for Infectious Disease"/>
            <person name="Cerqueira G."/>
            <person name="Feldgarden M."/>
            <person name="Courvalin P."/>
            <person name="Perichon B."/>
            <person name="Grillot-Courvalin C."/>
            <person name="Clermont D."/>
            <person name="Rocha E."/>
            <person name="Yoon E.-J."/>
            <person name="Nemec A."/>
            <person name="Walker B."/>
            <person name="Young S.K."/>
            <person name="Zeng Q."/>
            <person name="Gargeya S."/>
            <person name="Fitzgerald M."/>
            <person name="Haas B."/>
            <person name="Abouelleil A."/>
            <person name="Alvarado L."/>
            <person name="Arachchi H.M."/>
            <person name="Berlin A.M."/>
            <person name="Chapman S.B."/>
            <person name="Dewar J."/>
            <person name="Goldberg J."/>
            <person name="Griggs A."/>
            <person name="Gujja S."/>
            <person name="Hansen M."/>
            <person name="Howarth C."/>
            <person name="Imamovic A."/>
            <person name="Larimer J."/>
            <person name="McCowan C."/>
            <person name="Murphy C."/>
            <person name="Neiman D."/>
            <person name="Pearson M."/>
            <person name="Priest M."/>
            <person name="Roberts A."/>
            <person name="Saif S."/>
            <person name="Shea T."/>
            <person name="Sisk P."/>
            <person name="Sykes S."/>
            <person name="Wortman J."/>
            <person name="Nusbaum C."/>
            <person name="Birren B."/>
        </authorList>
    </citation>
    <scope>NUCLEOTIDE SEQUENCE [LARGE SCALE GENOMIC DNA]</scope>
    <source>
        <strain evidence="7 8">ANC 3835</strain>
    </source>
</reference>
<keyword evidence="5 6" id="KW-0472">Membrane</keyword>
<feature type="transmembrane region" description="Helical" evidence="6">
    <location>
        <begin position="68"/>
        <end position="84"/>
    </location>
</feature>
<feature type="transmembrane region" description="Helical" evidence="6">
    <location>
        <begin position="126"/>
        <end position="144"/>
    </location>
</feature>
<proteinExistence type="predicted"/>
<comment type="caution">
    <text evidence="7">The sequence shown here is derived from an EMBL/GenBank/DDBJ whole genome shotgun (WGS) entry which is preliminary data.</text>
</comment>
<keyword evidence="2" id="KW-1003">Cell membrane</keyword>
<keyword evidence="4 6" id="KW-1133">Transmembrane helix</keyword>
<dbReference type="PATRIC" id="fig|1217649.3.peg.888"/>
<evidence type="ECO:0000256" key="3">
    <source>
        <dbReference type="ARBA" id="ARBA00022692"/>
    </source>
</evidence>
<protein>
    <submittedName>
        <fullName evidence="7">Uncharacterized protein</fullName>
    </submittedName>
</protein>
<feature type="transmembrane region" description="Helical" evidence="6">
    <location>
        <begin position="150"/>
        <end position="171"/>
    </location>
</feature>
<evidence type="ECO:0000256" key="5">
    <source>
        <dbReference type="ARBA" id="ARBA00023136"/>
    </source>
</evidence>
<evidence type="ECO:0000256" key="4">
    <source>
        <dbReference type="ARBA" id="ARBA00022989"/>
    </source>
</evidence>
<gene>
    <name evidence="7" type="ORF">F934_00929</name>
</gene>